<evidence type="ECO:0000256" key="2">
    <source>
        <dbReference type="ARBA" id="ARBA00023163"/>
    </source>
</evidence>
<keyword evidence="1" id="KW-0805">Transcription regulation</keyword>
<dbReference type="VEuPathDB" id="FungiDB:BO71DRAFT_419453"/>
<dbReference type="EMBL" id="KZ825874">
    <property type="protein sequence ID" value="PYH94313.1"/>
    <property type="molecule type" value="Genomic_DNA"/>
</dbReference>
<dbReference type="PANTHER" id="PTHR46910">
    <property type="entry name" value="TRANSCRIPTION FACTOR PDR1"/>
    <property type="match status" value="1"/>
</dbReference>
<dbReference type="GO" id="GO:0008270">
    <property type="term" value="F:zinc ion binding"/>
    <property type="evidence" value="ECO:0007669"/>
    <property type="project" value="InterPro"/>
</dbReference>
<dbReference type="InterPro" id="IPR007219">
    <property type="entry name" value="XnlR_reg_dom"/>
</dbReference>
<evidence type="ECO:0000259" key="5">
    <source>
        <dbReference type="SMART" id="SM00906"/>
    </source>
</evidence>
<evidence type="ECO:0000313" key="7">
    <source>
        <dbReference type="Proteomes" id="UP000247810"/>
    </source>
</evidence>
<sequence>MPFLELRYLLTLLPRFEVARLLVDTYFDRVHWFMLIFYQDEFRQRWPKLYHNSTGRGTPHRLGFISTFLTVIAIGIQYCGSHRRQLLAQHGVDINLKDRILSAVRARLLDIMSLGSLEAVQTCVLLGTFYLYHGAPRLAWPVCGCGLRIAQALHLHRRLQSADRTQNETRKRCWWAIYGIETFSAVSYGYPHSIRDGDCDVEPLDPSAKLEVIQSPHSFDEPLACETTLLSYKYFMSKLSVITTAMLGELYRVGSYAPDGKHSQETLDMHTIIEKVAEFNSRLHQWEAEIPHELQWGHISQRVSYPSADEVDRDIGASGPRFENHIYQLQALALMLAFQNARILTHRPLLSYKMIDREGSAHSSPANPFHLSLETCRDAALSMSGILSSPLLELVSETYAASFVSIHTFTAGSAETMSGLRRLMGIQEKLKMHSIVAEQGLSILRRLTKIAMETELNMILELSGTAEPARSNTTANASSDLHRGSKNSSAAPESYATAFRPRLFSITPMRETETSEYVDPDGLSPSVGSLQYMNDPALSAALQDFDEALSFYAPQPQSQSETSPINPSLWPPATDGFPILEQTWIWGLDNTSLFGQDDSEL</sequence>
<organism evidence="6 7">
    <name type="scientific">Aspergillus ellipticus CBS 707.79</name>
    <dbReference type="NCBI Taxonomy" id="1448320"/>
    <lineage>
        <taxon>Eukaryota</taxon>
        <taxon>Fungi</taxon>
        <taxon>Dikarya</taxon>
        <taxon>Ascomycota</taxon>
        <taxon>Pezizomycotina</taxon>
        <taxon>Eurotiomycetes</taxon>
        <taxon>Eurotiomycetidae</taxon>
        <taxon>Eurotiales</taxon>
        <taxon>Aspergillaceae</taxon>
        <taxon>Aspergillus</taxon>
        <taxon>Aspergillus subgen. Circumdati</taxon>
    </lineage>
</organism>
<feature type="compositionally biased region" description="Polar residues" evidence="4">
    <location>
        <begin position="470"/>
        <end position="479"/>
    </location>
</feature>
<dbReference type="AlphaFoldDB" id="A0A319DSL9"/>
<dbReference type="CDD" id="cd12148">
    <property type="entry name" value="fungal_TF_MHR"/>
    <property type="match status" value="1"/>
</dbReference>
<dbReference type="GO" id="GO:0003677">
    <property type="term" value="F:DNA binding"/>
    <property type="evidence" value="ECO:0007669"/>
    <property type="project" value="InterPro"/>
</dbReference>
<evidence type="ECO:0000256" key="3">
    <source>
        <dbReference type="ARBA" id="ARBA00023242"/>
    </source>
</evidence>
<feature type="domain" description="Xylanolytic transcriptional activator regulatory" evidence="5">
    <location>
        <begin position="139"/>
        <end position="209"/>
    </location>
</feature>
<evidence type="ECO:0000256" key="1">
    <source>
        <dbReference type="ARBA" id="ARBA00023015"/>
    </source>
</evidence>
<evidence type="ECO:0000313" key="6">
    <source>
        <dbReference type="EMBL" id="PYH94313.1"/>
    </source>
</evidence>
<reference evidence="6 7" key="1">
    <citation type="submission" date="2018-02" db="EMBL/GenBank/DDBJ databases">
        <title>The genomes of Aspergillus section Nigri reveals drivers in fungal speciation.</title>
        <authorList>
            <consortium name="DOE Joint Genome Institute"/>
            <person name="Vesth T.C."/>
            <person name="Nybo J."/>
            <person name="Theobald S."/>
            <person name="Brandl J."/>
            <person name="Frisvad J.C."/>
            <person name="Nielsen K.F."/>
            <person name="Lyhne E.K."/>
            <person name="Kogle M.E."/>
            <person name="Kuo A."/>
            <person name="Riley R."/>
            <person name="Clum A."/>
            <person name="Nolan M."/>
            <person name="Lipzen A."/>
            <person name="Salamov A."/>
            <person name="Henrissat B."/>
            <person name="Wiebenga A."/>
            <person name="De vries R.P."/>
            <person name="Grigoriev I.V."/>
            <person name="Mortensen U.H."/>
            <person name="Andersen M.R."/>
            <person name="Baker S.E."/>
        </authorList>
    </citation>
    <scope>NUCLEOTIDE SEQUENCE [LARGE SCALE GENOMIC DNA]</scope>
    <source>
        <strain evidence="6 7">CBS 707.79</strain>
    </source>
</reference>
<gene>
    <name evidence="6" type="ORF">BO71DRAFT_419453</name>
</gene>
<dbReference type="SMART" id="SM00906">
    <property type="entry name" value="Fungal_trans"/>
    <property type="match status" value="1"/>
</dbReference>
<dbReference type="Proteomes" id="UP000247810">
    <property type="component" value="Unassembled WGS sequence"/>
</dbReference>
<name>A0A319DSL9_9EURO</name>
<dbReference type="GO" id="GO:0006351">
    <property type="term" value="P:DNA-templated transcription"/>
    <property type="evidence" value="ECO:0007669"/>
    <property type="project" value="InterPro"/>
</dbReference>
<dbReference type="OrthoDB" id="3266505at2759"/>
<keyword evidence="2" id="KW-0804">Transcription</keyword>
<protein>
    <recommendedName>
        <fullName evidence="5">Xylanolytic transcriptional activator regulatory domain-containing protein</fullName>
    </recommendedName>
</protein>
<dbReference type="PANTHER" id="PTHR46910:SF17">
    <property type="entry name" value="SCFA-RELATED"/>
    <property type="match status" value="1"/>
</dbReference>
<accession>A0A319DSL9</accession>
<feature type="region of interest" description="Disordered" evidence="4">
    <location>
        <begin position="467"/>
        <end position="493"/>
    </location>
</feature>
<dbReference type="Pfam" id="PF04082">
    <property type="entry name" value="Fungal_trans"/>
    <property type="match status" value="1"/>
</dbReference>
<evidence type="ECO:0000256" key="4">
    <source>
        <dbReference type="SAM" id="MobiDB-lite"/>
    </source>
</evidence>
<proteinExistence type="predicted"/>
<dbReference type="GO" id="GO:0003700">
    <property type="term" value="F:DNA-binding transcription factor activity"/>
    <property type="evidence" value="ECO:0007669"/>
    <property type="project" value="InterPro"/>
</dbReference>
<dbReference type="InterPro" id="IPR050987">
    <property type="entry name" value="AtrR-like"/>
</dbReference>
<keyword evidence="3" id="KW-0539">Nucleus</keyword>
<keyword evidence="7" id="KW-1185">Reference proteome</keyword>